<accession>H2EDF8</accession>
<evidence type="ECO:0000313" key="1">
    <source>
        <dbReference type="EMBL" id="AEX62431.1"/>
    </source>
</evidence>
<gene>
    <name evidence="1" type="ORF">mv_L226</name>
</gene>
<reference evidence="1" key="1">
    <citation type="submission" date="2011-10" db="EMBL/GenBank/DDBJ databases">
        <title>Provirophages and transpovirons: unique mobilome of giant viruses.</title>
        <authorList>
            <person name="Desnues C."/>
            <person name="LaScola B."/>
            <person name="Yutin N."/>
            <person name="Fournous G."/>
            <person name="Koonin E."/>
            <person name="Raoult D."/>
        </authorList>
    </citation>
    <scope>NUCLEOTIDE SEQUENCE</scope>
    <source>
        <strain evidence="1">Mv13-mv</strain>
    </source>
</reference>
<organism evidence="1">
    <name type="scientific">Moumouvirus sp. 'Monve'</name>
    <dbReference type="NCBI Taxonomy" id="1128131"/>
    <lineage>
        <taxon>Viruses</taxon>
        <taxon>Varidnaviria</taxon>
        <taxon>Bamfordvirae</taxon>
        <taxon>Nucleocytoviricota</taxon>
        <taxon>Megaviricetes</taxon>
        <taxon>Imitervirales</taxon>
        <taxon>Mimiviridae</taxon>
        <taxon>Megamimivirinae</taxon>
        <taxon>Moumouvirus</taxon>
    </lineage>
</organism>
<evidence type="ECO:0008006" key="2">
    <source>
        <dbReference type="Google" id="ProtNLM"/>
    </source>
</evidence>
<name>H2EDF8_9VIRU</name>
<proteinExistence type="predicted"/>
<sequence length="267" mass="31717">MSLPKLCEIIDSNNYNEFINFFNEIDFVSEDYITLCADFIFNPFKENYFKILCNQVFDKAPKNMPYILNYCVRYNNLIVIKLIMQYDFNFDVNNIDYPFYIIDPILCISKYCIHSKCENVCEYKDVIIFLLDNDFNLQIDKVFISAIEYRNYCVCRILLKYGYSINHSNKNGIIYTYIHDECSLQFLLNECDLQINFSDPEIIKAILFIIKNKNYKVLSLLISHGLNLHDLVHEINNKQYDEYFINTLNILKSQDLNTEIICKLMCG</sequence>
<protein>
    <recommendedName>
        <fullName evidence="2">Ankyrin repeat protein</fullName>
    </recommendedName>
</protein>
<dbReference type="SUPFAM" id="SSF48403">
    <property type="entry name" value="Ankyrin repeat"/>
    <property type="match status" value="1"/>
</dbReference>
<dbReference type="EMBL" id="JN885995">
    <property type="protein sequence ID" value="AEX62431.1"/>
    <property type="molecule type" value="Genomic_DNA"/>
</dbReference>
<dbReference type="InterPro" id="IPR036770">
    <property type="entry name" value="Ankyrin_rpt-contain_sf"/>
</dbReference>
<dbReference type="Gene3D" id="1.25.40.20">
    <property type="entry name" value="Ankyrin repeat-containing domain"/>
    <property type="match status" value="1"/>
</dbReference>